<name>A0ABU3WW09_9NOCA</name>
<keyword evidence="3" id="KW-1185">Reference proteome</keyword>
<feature type="region of interest" description="Disordered" evidence="1">
    <location>
        <begin position="63"/>
        <end position="116"/>
    </location>
</feature>
<evidence type="ECO:0000313" key="2">
    <source>
        <dbReference type="EMBL" id="MDV2477784.1"/>
    </source>
</evidence>
<feature type="compositionally biased region" description="Low complexity" evidence="1">
    <location>
        <begin position="67"/>
        <end position="85"/>
    </location>
</feature>
<organism evidence="2 3">
    <name type="scientific">Rhodococcus zopfii</name>
    <dbReference type="NCBI Taxonomy" id="43772"/>
    <lineage>
        <taxon>Bacteria</taxon>
        <taxon>Bacillati</taxon>
        <taxon>Actinomycetota</taxon>
        <taxon>Actinomycetes</taxon>
        <taxon>Mycobacteriales</taxon>
        <taxon>Nocardiaceae</taxon>
        <taxon>Rhodococcus</taxon>
    </lineage>
</organism>
<dbReference type="RefSeq" id="WP_378525925.1">
    <property type="nucleotide sequence ID" value="NZ_JBHWXO010000013.1"/>
</dbReference>
<proteinExistence type="predicted"/>
<gene>
    <name evidence="2" type="ORF">F8M49_24680</name>
</gene>
<reference evidence="2 3" key="1">
    <citation type="submission" date="2019-10" db="EMBL/GenBank/DDBJ databases">
        <title>Draft Genome Assembly of Rhodococcus zopfii DSM44189.</title>
        <authorList>
            <person name="Sutton J.M."/>
            <person name="Akob D.M."/>
            <person name="Bushman T.J."/>
        </authorList>
    </citation>
    <scope>NUCLEOTIDE SEQUENCE [LARGE SCALE GENOMIC DNA]</scope>
    <source>
        <strain evidence="2 3">DSM 44189</strain>
    </source>
</reference>
<accession>A0ABU3WW09</accession>
<evidence type="ECO:0000256" key="1">
    <source>
        <dbReference type="SAM" id="MobiDB-lite"/>
    </source>
</evidence>
<evidence type="ECO:0000313" key="3">
    <source>
        <dbReference type="Proteomes" id="UP001275440"/>
    </source>
</evidence>
<dbReference type="Proteomes" id="UP001275440">
    <property type="component" value="Unassembled WGS sequence"/>
</dbReference>
<dbReference type="EMBL" id="WBMO01000005">
    <property type="protein sequence ID" value="MDV2477784.1"/>
    <property type="molecule type" value="Genomic_DNA"/>
</dbReference>
<sequence length="116" mass="12570">MTSKDPSLWELLGLDRNDTIPVLLEELWERILEIATDPDTPDVGVDLIPDEDVVPEDEFTIEPTLVEDPSGADAADADNSSAAELAEPDYEDAGHSPECDPVFDPADPGLGTDDFF</sequence>
<protein>
    <submittedName>
        <fullName evidence="2">Uncharacterized protein</fullName>
    </submittedName>
</protein>
<comment type="caution">
    <text evidence="2">The sequence shown here is derived from an EMBL/GenBank/DDBJ whole genome shotgun (WGS) entry which is preliminary data.</text>
</comment>